<keyword evidence="3" id="KW-1185">Reference proteome</keyword>
<evidence type="ECO:0000313" key="2">
    <source>
        <dbReference type="EMBL" id="KAF9058931.1"/>
    </source>
</evidence>
<name>A0A9P5P8X7_9AGAR</name>
<feature type="region of interest" description="Disordered" evidence="1">
    <location>
        <begin position="119"/>
        <end position="144"/>
    </location>
</feature>
<dbReference type="Proteomes" id="UP000772434">
    <property type="component" value="Unassembled WGS sequence"/>
</dbReference>
<sequence>MGPGLQSFELKNETLFANRSTTLRRLLSSINSTSKLHVFSEIGGQESQKTLETISIARCASNDRAVTLPAVQLDGLDDFNVSSQTFGSSISLEQTVFDGSLCMESARMIEDVDSNFDFDPGRPYPSAHGPPAKSHPEPSTPSTTASFKVYDLSIRQLLVRLLSRAVTR</sequence>
<reference evidence="2" key="1">
    <citation type="submission" date="2020-11" db="EMBL/GenBank/DDBJ databases">
        <authorList>
            <consortium name="DOE Joint Genome Institute"/>
            <person name="Ahrendt S."/>
            <person name="Riley R."/>
            <person name="Andreopoulos W."/>
            <person name="Labutti K."/>
            <person name="Pangilinan J."/>
            <person name="Ruiz-Duenas F.J."/>
            <person name="Barrasa J.M."/>
            <person name="Sanchez-Garcia M."/>
            <person name="Camarero S."/>
            <person name="Miyauchi S."/>
            <person name="Serrano A."/>
            <person name="Linde D."/>
            <person name="Babiker R."/>
            <person name="Drula E."/>
            <person name="Ayuso-Fernandez I."/>
            <person name="Pacheco R."/>
            <person name="Padilla G."/>
            <person name="Ferreira P."/>
            <person name="Barriuso J."/>
            <person name="Kellner H."/>
            <person name="Castanera R."/>
            <person name="Alfaro M."/>
            <person name="Ramirez L."/>
            <person name="Pisabarro A.G."/>
            <person name="Kuo A."/>
            <person name="Tritt A."/>
            <person name="Lipzen A."/>
            <person name="He G."/>
            <person name="Yan M."/>
            <person name="Ng V."/>
            <person name="Cullen D."/>
            <person name="Martin F."/>
            <person name="Rosso M.-N."/>
            <person name="Henrissat B."/>
            <person name="Hibbett D."/>
            <person name="Martinez A.T."/>
            <person name="Grigoriev I.V."/>
        </authorList>
    </citation>
    <scope>NUCLEOTIDE SEQUENCE</scope>
    <source>
        <strain evidence="2">AH 40177</strain>
    </source>
</reference>
<comment type="caution">
    <text evidence="2">The sequence shown here is derived from an EMBL/GenBank/DDBJ whole genome shotgun (WGS) entry which is preliminary data.</text>
</comment>
<evidence type="ECO:0000256" key="1">
    <source>
        <dbReference type="SAM" id="MobiDB-lite"/>
    </source>
</evidence>
<gene>
    <name evidence="2" type="ORF">BDP27DRAFT_1432029</name>
</gene>
<proteinExistence type="predicted"/>
<organism evidence="2 3">
    <name type="scientific">Rhodocollybia butyracea</name>
    <dbReference type="NCBI Taxonomy" id="206335"/>
    <lineage>
        <taxon>Eukaryota</taxon>
        <taxon>Fungi</taxon>
        <taxon>Dikarya</taxon>
        <taxon>Basidiomycota</taxon>
        <taxon>Agaricomycotina</taxon>
        <taxon>Agaricomycetes</taxon>
        <taxon>Agaricomycetidae</taxon>
        <taxon>Agaricales</taxon>
        <taxon>Marasmiineae</taxon>
        <taxon>Omphalotaceae</taxon>
        <taxon>Rhodocollybia</taxon>
    </lineage>
</organism>
<dbReference type="EMBL" id="JADNRY010000336">
    <property type="protein sequence ID" value="KAF9058931.1"/>
    <property type="molecule type" value="Genomic_DNA"/>
</dbReference>
<evidence type="ECO:0000313" key="3">
    <source>
        <dbReference type="Proteomes" id="UP000772434"/>
    </source>
</evidence>
<dbReference type="AlphaFoldDB" id="A0A9P5P8X7"/>
<accession>A0A9P5P8X7</accession>
<protein>
    <submittedName>
        <fullName evidence="2">Uncharacterized protein</fullName>
    </submittedName>
</protein>